<dbReference type="Proteomes" id="UP000318571">
    <property type="component" value="Chromosome 7"/>
</dbReference>
<reference evidence="1 2" key="1">
    <citation type="journal article" date="2018" name="Nat. Ecol. Evol.">
        <title>Genomic signatures of mitonuclear coevolution across populations of Tigriopus californicus.</title>
        <authorList>
            <person name="Barreto F.S."/>
            <person name="Watson E.T."/>
            <person name="Lima T.G."/>
            <person name="Willett C.S."/>
            <person name="Edmands S."/>
            <person name="Li W."/>
            <person name="Burton R.S."/>
        </authorList>
    </citation>
    <scope>NUCLEOTIDE SEQUENCE [LARGE SCALE GENOMIC DNA]</scope>
    <source>
        <strain evidence="1 2">San Diego</strain>
    </source>
</reference>
<name>A0A553P1N4_TIGCA</name>
<comment type="caution">
    <text evidence="1">The sequence shown here is derived from an EMBL/GenBank/DDBJ whole genome shotgun (WGS) entry which is preliminary data.</text>
</comment>
<evidence type="ECO:0000313" key="2">
    <source>
        <dbReference type="Proteomes" id="UP000318571"/>
    </source>
</evidence>
<protein>
    <submittedName>
        <fullName evidence="1">Uncharacterized protein</fullName>
    </submittedName>
</protein>
<keyword evidence="2" id="KW-1185">Reference proteome</keyword>
<organism evidence="1 2">
    <name type="scientific">Tigriopus californicus</name>
    <name type="common">Marine copepod</name>
    <dbReference type="NCBI Taxonomy" id="6832"/>
    <lineage>
        <taxon>Eukaryota</taxon>
        <taxon>Metazoa</taxon>
        <taxon>Ecdysozoa</taxon>
        <taxon>Arthropoda</taxon>
        <taxon>Crustacea</taxon>
        <taxon>Multicrustacea</taxon>
        <taxon>Hexanauplia</taxon>
        <taxon>Copepoda</taxon>
        <taxon>Harpacticoida</taxon>
        <taxon>Harpacticidae</taxon>
        <taxon>Tigriopus</taxon>
    </lineage>
</organism>
<evidence type="ECO:0000313" key="1">
    <source>
        <dbReference type="EMBL" id="TRY71597.1"/>
    </source>
</evidence>
<dbReference type="EMBL" id="VCGU01000008">
    <property type="protein sequence ID" value="TRY71597.1"/>
    <property type="molecule type" value="Genomic_DNA"/>
</dbReference>
<dbReference type="AlphaFoldDB" id="A0A553P1N4"/>
<sequence length="124" mass="14014">MFLAGYTFHILDNGFVLHQGYKETVSMFPEWKLEQYKVNNGRFKDFLREITAKYQQDPCQMLDLANEGSPNFPDHFECSVSLGSSQSLSEDSIDILSPSETDQQLSMLTPTLVLQNLVKAITGS</sequence>
<dbReference type="Pfam" id="PF13896">
    <property type="entry name" value="Glyco_transf_49"/>
    <property type="match status" value="1"/>
</dbReference>
<gene>
    <name evidence="1" type="ORF">TCAL_03378</name>
</gene>
<accession>A0A553P1N4</accession>
<proteinExistence type="predicted"/>